<dbReference type="InterPro" id="IPR001736">
    <property type="entry name" value="PLipase_D/transphosphatidylase"/>
</dbReference>
<evidence type="ECO:0000256" key="10">
    <source>
        <dbReference type="SAM" id="Phobius"/>
    </source>
</evidence>
<dbReference type="InterPro" id="IPR015679">
    <property type="entry name" value="PLipase_D_fam"/>
</dbReference>
<dbReference type="PANTHER" id="PTHR18896">
    <property type="entry name" value="PHOSPHOLIPASE D"/>
    <property type="match status" value="1"/>
</dbReference>
<dbReference type="CDD" id="cd09140">
    <property type="entry name" value="PLDc_vPLD1_2_like_bac_1"/>
    <property type="match status" value="1"/>
</dbReference>
<dbReference type="Gene3D" id="3.30.870.10">
    <property type="entry name" value="Endonuclease Chain A"/>
    <property type="match status" value="2"/>
</dbReference>
<dbReference type="Proteomes" id="UP000682843">
    <property type="component" value="Chromosome"/>
</dbReference>
<dbReference type="Pfam" id="PF09335">
    <property type="entry name" value="VTT_dom"/>
    <property type="match status" value="1"/>
</dbReference>
<evidence type="ECO:0000256" key="2">
    <source>
        <dbReference type="ARBA" id="ARBA00003145"/>
    </source>
</evidence>
<comment type="subcellular location">
    <subcellularLocation>
        <location evidence="3">Secreted</location>
    </subcellularLocation>
</comment>
<comment type="catalytic activity">
    <reaction evidence="1">
        <text>a 1,2-diacyl-sn-glycero-3-phosphocholine + H2O = a 1,2-diacyl-sn-glycero-3-phosphate + choline + H(+)</text>
        <dbReference type="Rhea" id="RHEA:14445"/>
        <dbReference type="ChEBI" id="CHEBI:15354"/>
        <dbReference type="ChEBI" id="CHEBI:15377"/>
        <dbReference type="ChEBI" id="CHEBI:15378"/>
        <dbReference type="ChEBI" id="CHEBI:57643"/>
        <dbReference type="ChEBI" id="CHEBI:58608"/>
        <dbReference type="EC" id="3.1.4.4"/>
    </reaction>
</comment>
<dbReference type="SUPFAM" id="SSF56024">
    <property type="entry name" value="Phospholipase D/nuclease"/>
    <property type="match status" value="2"/>
</dbReference>
<name>A0ABX8AG67_9BRAD</name>
<evidence type="ECO:0000256" key="6">
    <source>
        <dbReference type="ARBA" id="ARBA00022737"/>
    </source>
</evidence>
<keyword evidence="8" id="KW-0443">Lipid metabolism</keyword>
<keyword evidence="10" id="KW-1133">Transmembrane helix</keyword>
<evidence type="ECO:0000256" key="1">
    <source>
        <dbReference type="ARBA" id="ARBA00000798"/>
    </source>
</evidence>
<organism evidence="12 13">
    <name type="scientific">Tardiphaga alba</name>
    <dbReference type="NCBI Taxonomy" id="340268"/>
    <lineage>
        <taxon>Bacteria</taxon>
        <taxon>Pseudomonadati</taxon>
        <taxon>Pseudomonadota</taxon>
        <taxon>Alphaproteobacteria</taxon>
        <taxon>Hyphomicrobiales</taxon>
        <taxon>Nitrobacteraceae</taxon>
        <taxon>Tardiphaga</taxon>
    </lineage>
</organism>
<evidence type="ECO:0000256" key="5">
    <source>
        <dbReference type="ARBA" id="ARBA00022525"/>
    </source>
</evidence>
<sequence>MSCRRAAVLNDAANYFLALRRCLLKAQRSVFIVGWDVHSRTPLVGPSGDADDGYPREFGPFLHALLNERPDLHIHLLIWNSPVLYAGEREWFPSAKFSVPNSDRLIFCYDDCLPTGSAQHQKIVVVDDSVAFSGGLDLTIRRWDTDEHAAIAPSRVDPAGEAYPPFHDVQMVVDGDAARCLAELVRQRWSCANCGAAPELGPARALWPDGFAPDFEQAMIGIARTEPYARGKPAVNEVDRLFMASIEAAERMIYIENQFLSAEHIARKLAEQLKRKPKLELLLIAPKTHASWIEARTMRNGRLEFMKVFDDAGVADRVRLLHPQATEDHVTAAVMVHAKVMIVDDRFLRIGSANLNNRSMGADSECDLVIEAANADERQRIADIRDRHLAHFCGVTADEVAERLTQIGSLIETATTLRENGASLQPVEDGIPDAREIVDFVTPVADPLRPLGLERAARATVPTSIKLLALVGAVGAIAAMWRFTPLYQFTDADTLLATLRSIEGSPWAPLLIVAGFVIGGAVLFPVTVMIAVTAAALGPWIGLGSALLGTLASASLLYAVGRIVGIKPVQRMLGPRLRRIQNKIVGNGVIAVVLIRMLPLAPFSLVNMAAGASGVRFRDFIIGTVIGMAPGLIAMSVFGSQIADLLRNPSWGSVALLLLGIAVWVAFSIGAQFVVTWWSRRR</sequence>
<gene>
    <name evidence="12" type="ORF">RPMA_06535</name>
</gene>
<evidence type="ECO:0000313" key="12">
    <source>
        <dbReference type="EMBL" id="QUS42291.1"/>
    </source>
</evidence>
<feature type="domain" description="PLD phosphodiesterase" evidence="11">
    <location>
        <begin position="115"/>
        <end position="142"/>
    </location>
</feature>
<evidence type="ECO:0000313" key="13">
    <source>
        <dbReference type="Proteomes" id="UP000682843"/>
    </source>
</evidence>
<keyword evidence="5" id="KW-0964">Secreted</keyword>
<feature type="transmembrane region" description="Helical" evidence="10">
    <location>
        <begin position="507"/>
        <end position="533"/>
    </location>
</feature>
<evidence type="ECO:0000256" key="9">
    <source>
        <dbReference type="ARBA" id="ARBA00029594"/>
    </source>
</evidence>
<evidence type="ECO:0000256" key="4">
    <source>
        <dbReference type="ARBA" id="ARBA00018392"/>
    </source>
</evidence>
<evidence type="ECO:0000256" key="7">
    <source>
        <dbReference type="ARBA" id="ARBA00022801"/>
    </source>
</evidence>
<keyword evidence="13" id="KW-1185">Reference proteome</keyword>
<reference evidence="12 13" key="1">
    <citation type="submission" date="2019-02" db="EMBL/GenBank/DDBJ databases">
        <title>Emended description of the genus Rhodopseudomonas and description of Rhodopseudomonas albus sp. nov., a non-phototrophic, heavy-metal-tolerant bacterium isolated from garden soil.</title>
        <authorList>
            <person name="Bao Z."/>
            <person name="Cao W.W."/>
            <person name="Sato Y."/>
            <person name="Nishizawa T."/>
            <person name="Zhao J."/>
            <person name="Guo Y."/>
            <person name="Ohta H."/>
        </authorList>
    </citation>
    <scope>NUCLEOTIDE SEQUENCE [LARGE SCALE GENOMIC DNA]</scope>
    <source>
        <strain evidence="12 13">SK50-23</strain>
    </source>
</reference>
<dbReference type="PROSITE" id="PS50035">
    <property type="entry name" value="PLD"/>
    <property type="match status" value="2"/>
</dbReference>
<evidence type="ECO:0000259" key="11">
    <source>
        <dbReference type="PROSITE" id="PS50035"/>
    </source>
</evidence>
<evidence type="ECO:0000256" key="8">
    <source>
        <dbReference type="ARBA" id="ARBA00023098"/>
    </source>
</evidence>
<feature type="transmembrane region" description="Helical" evidence="10">
    <location>
        <begin position="467"/>
        <end position="487"/>
    </location>
</feature>
<dbReference type="Pfam" id="PF00614">
    <property type="entry name" value="PLDc"/>
    <property type="match status" value="1"/>
</dbReference>
<feature type="domain" description="PLD phosphodiesterase" evidence="11">
    <location>
        <begin position="332"/>
        <end position="359"/>
    </location>
</feature>
<proteinExistence type="predicted"/>
<feature type="transmembrane region" description="Helical" evidence="10">
    <location>
        <begin position="584"/>
        <end position="608"/>
    </location>
</feature>
<comment type="function">
    <text evidence="2">Could be a virulence factor.</text>
</comment>
<dbReference type="InterPro" id="IPR025202">
    <property type="entry name" value="PLD-like_dom"/>
</dbReference>
<dbReference type="PANTHER" id="PTHR18896:SF76">
    <property type="entry name" value="PHOSPHOLIPASE"/>
    <property type="match status" value="1"/>
</dbReference>
<keyword evidence="10" id="KW-0812">Transmembrane</keyword>
<feature type="transmembrane region" description="Helical" evidence="10">
    <location>
        <begin position="540"/>
        <end position="564"/>
    </location>
</feature>
<feature type="transmembrane region" description="Helical" evidence="10">
    <location>
        <begin position="654"/>
        <end position="678"/>
    </location>
</feature>
<keyword evidence="7" id="KW-0378">Hydrolase</keyword>
<dbReference type="InterPro" id="IPR032816">
    <property type="entry name" value="VTT_dom"/>
</dbReference>
<protein>
    <recommendedName>
        <fullName evidence="4">Phospholipase D</fullName>
    </recommendedName>
    <alternativeName>
        <fullName evidence="9">Choline phosphatase</fullName>
    </alternativeName>
</protein>
<dbReference type="EMBL" id="CP036498">
    <property type="protein sequence ID" value="QUS42291.1"/>
    <property type="molecule type" value="Genomic_DNA"/>
</dbReference>
<keyword evidence="10" id="KW-0472">Membrane</keyword>
<feature type="transmembrane region" description="Helical" evidence="10">
    <location>
        <begin position="620"/>
        <end position="642"/>
    </location>
</feature>
<keyword evidence="6" id="KW-0677">Repeat</keyword>
<dbReference type="SMART" id="SM00155">
    <property type="entry name" value="PLDc"/>
    <property type="match status" value="2"/>
</dbReference>
<evidence type="ECO:0000256" key="3">
    <source>
        <dbReference type="ARBA" id="ARBA00004613"/>
    </source>
</evidence>
<accession>A0ABX8AG67</accession>
<dbReference type="Pfam" id="PF13091">
    <property type="entry name" value="PLDc_2"/>
    <property type="match status" value="1"/>
</dbReference>
<dbReference type="CDD" id="cd09143">
    <property type="entry name" value="PLDc_vPLD1_2_like_bac_2"/>
    <property type="match status" value="1"/>
</dbReference>